<reference evidence="3" key="1">
    <citation type="submission" date="2023-03" db="EMBL/GenBank/DDBJ databases">
        <authorList>
            <person name="Cleenwerck I."/>
        </authorList>
    </citation>
    <scope>NUCLEOTIDE SEQUENCE</scope>
    <source>
        <strain evidence="3">LMG 32879</strain>
    </source>
</reference>
<gene>
    <name evidence="3" type="ORF">LMG32879_002426</name>
</gene>
<organism evidence="3 4">
    <name type="scientific">Brytella acorum</name>
    <dbReference type="NCBI Taxonomy" id="2959299"/>
    <lineage>
        <taxon>Bacteria</taxon>
        <taxon>Pseudomonadati</taxon>
        <taxon>Pseudomonadota</taxon>
        <taxon>Alphaproteobacteria</taxon>
        <taxon>Acetobacterales</taxon>
        <taxon>Acetobacteraceae</taxon>
        <taxon>Brytella</taxon>
    </lineage>
</organism>
<evidence type="ECO:0000313" key="4">
    <source>
        <dbReference type="Proteomes" id="UP001176960"/>
    </source>
</evidence>
<dbReference type="RefSeq" id="WP_289842963.1">
    <property type="nucleotide sequence ID" value="NZ_CATKSH010000018.1"/>
</dbReference>
<dbReference type="EMBL" id="CATKSH010000018">
    <property type="protein sequence ID" value="CAI9121579.1"/>
    <property type="molecule type" value="Genomic_DNA"/>
</dbReference>
<evidence type="ECO:0000256" key="2">
    <source>
        <dbReference type="SAM" id="SignalP"/>
    </source>
</evidence>
<dbReference type="Proteomes" id="UP001176960">
    <property type="component" value="Unassembled WGS sequence"/>
</dbReference>
<feature type="signal peptide" evidence="2">
    <location>
        <begin position="1"/>
        <end position="19"/>
    </location>
</feature>
<evidence type="ECO:0000313" key="3">
    <source>
        <dbReference type="EMBL" id="CAI9121579.1"/>
    </source>
</evidence>
<feature type="chain" id="PRO_5041346600" evidence="2">
    <location>
        <begin position="20"/>
        <end position="110"/>
    </location>
</feature>
<protein>
    <submittedName>
        <fullName evidence="3">Uncharacterized protein</fullName>
    </submittedName>
</protein>
<accession>A0AA35V8M6</accession>
<feature type="region of interest" description="Disordered" evidence="1">
    <location>
        <begin position="16"/>
        <end position="49"/>
    </location>
</feature>
<comment type="caution">
    <text evidence="3">The sequence shown here is derived from an EMBL/GenBank/DDBJ whole genome shotgun (WGS) entry which is preliminary data.</text>
</comment>
<proteinExistence type="predicted"/>
<dbReference type="AlphaFoldDB" id="A0AA35V8M6"/>
<sequence length="110" mass="11553">MRASPALAIALFLTGTAMAAPPGPTGSDTMAGHPRTSPPESTPKFSAKSMADLDMARKMAICEKLEDARRKGAALTPAMQAPDAACRRMDSEMTAREMMGGTAPEATQER</sequence>
<name>A0AA35V8M6_9PROT</name>
<keyword evidence="2" id="KW-0732">Signal</keyword>
<keyword evidence="4" id="KW-1185">Reference proteome</keyword>
<evidence type="ECO:0000256" key="1">
    <source>
        <dbReference type="SAM" id="MobiDB-lite"/>
    </source>
</evidence>